<feature type="region of interest" description="Disordered" evidence="2">
    <location>
        <begin position="92"/>
        <end position="136"/>
    </location>
</feature>
<dbReference type="Pfam" id="PF11611">
    <property type="entry name" value="DUF4352"/>
    <property type="match status" value="1"/>
</dbReference>
<keyword evidence="6" id="KW-1185">Reference proteome</keyword>
<evidence type="ECO:0000313" key="6">
    <source>
        <dbReference type="Proteomes" id="UP000252100"/>
    </source>
</evidence>
<evidence type="ECO:0000313" key="5">
    <source>
        <dbReference type="EMBL" id="AXF54586.1"/>
    </source>
</evidence>
<keyword evidence="3" id="KW-0812">Transmembrane</keyword>
<evidence type="ECO:0000256" key="1">
    <source>
        <dbReference type="ARBA" id="ARBA00022729"/>
    </source>
</evidence>
<dbReference type="Gene3D" id="2.60.40.1240">
    <property type="match status" value="1"/>
</dbReference>
<keyword evidence="3" id="KW-1133">Transmembrane helix</keyword>
<evidence type="ECO:0000256" key="2">
    <source>
        <dbReference type="SAM" id="MobiDB-lite"/>
    </source>
</evidence>
<protein>
    <submittedName>
        <fullName evidence="5">DUF4352 domain-containing protein</fullName>
    </submittedName>
</protein>
<dbReference type="InterPro" id="IPR029050">
    <property type="entry name" value="Immunoprotect_excell_Ig-like"/>
</dbReference>
<feature type="compositionally biased region" description="Basic and acidic residues" evidence="2">
    <location>
        <begin position="101"/>
        <end position="114"/>
    </location>
</feature>
<name>A0A345BUF5_9BACI</name>
<dbReference type="KEGG" id="rue:DT065_00185"/>
<feature type="transmembrane region" description="Helical" evidence="3">
    <location>
        <begin position="20"/>
        <end position="53"/>
    </location>
</feature>
<keyword evidence="3" id="KW-0472">Membrane</keyword>
<evidence type="ECO:0000259" key="4">
    <source>
        <dbReference type="Pfam" id="PF11611"/>
    </source>
</evidence>
<evidence type="ECO:0000256" key="3">
    <source>
        <dbReference type="SAM" id="Phobius"/>
    </source>
</evidence>
<dbReference type="OrthoDB" id="2933362at2"/>
<keyword evidence="1" id="KW-0732">Signal</keyword>
<sequence length="276" mass="29685">MSEVTANSTTPEKNSMATASLVLGIVGLSIGIIPFLGWLMLPAWILAIIFGAFGRKQVTKKKSANVGMALGSLAIVYQFGFLIIAAMSPADEEPDFASGEDNGREQDQETRDTSEAVTVDAEAIEEEEPDEEVNEEEEDEIEAYGLGDNVEFGDHQLTVHDIDTIDDVGSENFPREASGTYVLVGATYQNNDNESVMIRSGDFQLVEGDATYESDSAAIRAYNEGDVFIANEVNPGSTIESTVVFDVADDVAESDDLQLYIEVGIFGGDGALIDLK</sequence>
<dbReference type="Proteomes" id="UP000252100">
    <property type="component" value="Chromosome"/>
</dbReference>
<reference evidence="5 6" key="1">
    <citation type="journal article" date="2018" name="J. Microbiol.">
        <title>Salicibibacter kimchii gen. nov., sp. nov., a moderately halophilic and alkalitolerant bacterium in the family Bacillaceae, isolated from kimchi.</title>
        <authorList>
            <person name="Jang J.Y."/>
            <person name="Oh Y.J."/>
            <person name="Lim S.K."/>
            <person name="Park H.K."/>
            <person name="Lee C."/>
            <person name="Kim J.Y."/>
            <person name="Lee M.A."/>
            <person name="Choi H.J."/>
        </authorList>
    </citation>
    <scope>NUCLEOTIDE SEQUENCE [LARGE SCALE GENOMIC DNA]</scope>
    <source>
        <strain evidence="5 6">NKC1-1</strain>
    </source>
</reference>
<organism evidence="5 6">
    <name type="scientific">Salicibibacter kimchii</name>
    <dbReference type="NCBI Taxonomy" id="2099786"/>
    <lineage>
        <taxon>Bacteria</taxon>
        <taxon>Bacillati</taxon>
        <taxon>Bacillota</taxon>
        <taxon>Bacilli</taxon>
        <taxon>Bacillales</taxon>
        <taxon>Bacillaceae</taxon>
        <taxon>Salicibibacter</taxon>
    </lineage>
</organism>
<accession>A0A345BUF5</accession>
<proteinExistence type="predicted"/>
<dbReference type="RefSeq" id="WP_114369819.1">
    <property type="nucleotide sequence ID" value="NZ_CP031092.1"/>
</dbReference>
<feature type="compositionally biased region" description="Acidic residues" evidence="2">
    <location>
        <begin position="122"/>
        <end position="136"/>
    </location>
</feature>
<gene>
    <name evidence="5" type="ORF">DT065_00185</name>
</gene>
<dbReference type="AlphaFoldDB" id="A0A345BUF5"/>
<feature type="domain" description="DUF4352" evidence="4">
    <location>
        <begin position="144"/>
        <end position="267"/>
    </location>
</feature>
<dbReference type="EMBL" id="CP031092">
    <property type="protein sequence ID" value="AXF54586.1"/>
    <property type="molecule type" value="Genomic_DNA"/>
</dbReference>
<feature type="transmembrane region" description="Helical" evidence="3">
    <location>
        <begin position="65"/>
        <end position="87"/>
    </location>
</feature>
<dbReference type="InterPro" id="IPR029051">
    <property type="entry name" value="DUF4352"/>
</dbReference>